<dbReference type="PANTHER" id="PTHR30007:SF0">
    <property type="entry name" value="TRANSPOSASE"/>
    <property type="match status" value="1"/>
</dbReference>
<dbReference type="EMBL" id="VZZK01000023">
    <property type="protein sequence ID" value="KAB1077188.1"/>
    <property type="molecule type" value="Genomic_DNA"/>
</dbReference>
<feature type="domain" description="Transposase IS4-like" evidence="2">
    <location>
        <begin position="110"/>
        <end position="263"/>
    </location>
</feature>
<feature type="transmembrane region" description="Helical" evidence="1">
    <location>
        <begin position="247"/>
        <end position="265"/>
    </location>
</feature>
<evidence type="ECO:0000259" key="2">
    <source>
        <dbReference type="Pfam" id="PF01609"/>
    </source>
</evidence>
<feature type="domain" description="Insertion element IS402-like" evidence="3">
    <location>
        <begin position="21"/>
        <end position="93"/>
    </location>
</feature>
<reference evidence="4 5" key="1">
    <citation type="submission" date="2019-09" db="EMBL/GenBank/DDBJ databases">
        <title>YIM 48816 draft genome.</title>
        <authorList>
            <person name="Jiang L."/>
        </authorList>
    </citation>
    <scope>NUCLEOTIDE SEQUENCE [LARGE SCALE GENOMIC DNA]</scope>
    <source>
        <strain evidence="4 5">YIM 48816</strain>
    </source>
</reference>
<dbReference type="Pfam" id="PF13340">
    <property type="entry name" value="DUF4096"/>
    <property type="match status" value="1"/>
</dbReference>
<dbReference type="PANTHER" id="PTHR30007">
    <property type="entry name" value="PHP DOMAIN PROTEIN"/>
    <property type="match status" value="1"/>
</dbReference>
<keyword evidence="1" id="KW-0472">Membrane</keyword>
<evidence type="ECO:0000313" key="4">
    <source>
        <dbReference type="EMBL" id="KAB1077188.1"/>
    </source>
</evidence>
<evidence type="ECO:0000313" key="5">
    <source>
        <dbReference type="Proteomes" id="UP000474159"/>
    </source>
</evidence>
<evidence type="ECO:0000256" key="1">
    <source>
        <dbReference type="SAM" id="Phobius"/>
    </source>
</evidence>
<dbReference type="InterPro" id="IPR002559">
    <property type="entry name" value="Transposase_11"/>
</dbReference>
<protein>
    <submittedName>
        <fullName evidence="4">IS5 family transposase</fullName>
    </submittedName>
</protein>
<gene>
    <name evidence="4" type="ORF">F6X53_20145</name>
</gene>
<dbReference type="GO" id="GO:0004803">
    <property type="term" value="F:transposase activity"/>
    <property type="evidence" value="ECO:0007669"/>
    <property type="project" value="InterPro"/>
</dbReference>
<name>A0A6L3SU99_9HYPH</name>
<dbReference type="NCBIfam" id="NF033580">
    <property type="entry name" value="transpos_IS5_3"/>
    <property type="match status" value="1"/>
</dbReference>
<proteinExistence type="predicted"/>
<dbReference type="Proteomes" id="UP000474159">
    <property type="component" value="Unassembled WGS sequence"/>
</dbReference>
<dbReference type="GO" id="GO:0003677">
    <property type="term" value="F:DNA binding"/>
    <property type="evidence" value="ECO:0007669"/>
    <property type="project" value="InterPro"/>
</dbReference>
<organism evidence="4 5">
    <name type="scientific">Methylobacterium soli</name>
    <dbReference type="NCBI Taxonomy" id="553447"/>
    <lineage>
        <taxon>Bacteria</taxon>
        <taxon>Pseudomonadati</taxon>
        <taxon>Pseudomonadota</taxon>
        <taxon>Alphaproteobacteria</taxon>
        <taxon>Hyphomicrobiales</taxon>
        <taxon>Methylobacteriaceae</taxon>
        <taxon>Methylobacterium</taxon>
    </lineage>
</organism>
<sequence>MWTPAARAELARESLPYATSLSDAEWAVLVPLLPAPSSTGRPWRRPLRATFDGILYVLRTGCAWRHLPLDFPPWSTVHRWFLRLSQSGVFERLTHALTMADRERAGREACPTGCVVDAQAARSGGVGVAGERGYDPARRVVGRKRHALTDTDGRLLVAGVSPADLHDSHGAIALLRASRGLFPFLAHCFADRAYRGERVGAATAITVEVVEPKQGETGFAVQPRRWVIERSFGWIARCRRLARDHEATPSSALAFFVLAAAMILVRRIARAL</sequence>
<accession>A0A6L3SU99</accession>
<keyword evidence="5" id="KW-1185">Reference proteome</keyword>
<dbReference type="InterPro" id="IPR025161">
    <property type="entry name" value="IS402-like_dom"/>
</dbReference>
<comment type="caution">
    <text evidence="4">The sequence shown here is derived from an EMBL/GenBank/DDBJ whole genome shotgun (WGS) entry which is preliminary data.</text>
</comment>
<dbReference type="Pfam" id="PF01609">
    <property type="entry name" value="DDE_Tnp_1"/>
    <property type="match status" value="1"/>
</dbReference>
<evidence type="ECO:0000259" key="3">
    <source>
        <dbReference type="Pfam" id="PF13340"/>
    </source>
</evidence>
<keyword evidence="1" id="KW-1133">Transmembrane helix</keyword>
<dbReference type="RefSeq" id="WP_151001975.1">
    <property type="nucleotide sequence ID" value="NZ_VZZK01000023.1"/>
</dbReference>
<dbReference type="GO" id="GO:0006313">
    <property type="term" value="P:DNA transposition"/>
    <property type="evidence" value="ECO:0007669"/>
    <property type="project" value="InterPro"/>
</dbReference>
<dbReference type="OrthoDB" id="9798237at2"/>
<dbReference type="AlphaFoldDB" id="A0A6L3SU99"/>
<keyword evidence="1" id="KW-0812">Transmembrane</keyword>